<dbReference type="SMART" id="SM00256">
    <property type="entry name" value="FBOX"/>
    <property type="match status" value="1"/>
</dbReference>
<dbReference type="Gene3D" id="1.20.1280.50">
    <property type="match status" value="1"/>
</dbReference>
<protein>
    <recommendedName>
        <fullName evidence="2">F-box domain-containing protein</fullName>
    </recommendedName>
</protein>
<dbReference type="InterPro" id="IPR001810">
    <property type="entry name" value="F-box_dom"/>
</dbReference>
<dbReference type="AlphaFoldDB" id="A0A7H4LCD3"/>
<name>A0A7H4LCD3_WHEAT</name>
<accession>A0A7H4LCD3</accession>
<dbReference type="Proteomes" id="UP000280104">
    <property type="component" value="Chromosome II"/>
</dbReference>
<dbReference type="EMBL" id="LS480641">
    <property type="protein sequence ID" value="SPT16271.1"/>
    <property type="molecule type" value="Genomic_DNA"/>
</dbReference>
<evidence type="ECO:0000259" key="2">
    <source>
        <dbReference type="PROSITE" id="PS50181"/>
    </source>
</evidence>
<organism evidence="3 4">
    <name type="scientific">Triticum aestivum</name>
    <name type="common">Wheat</name>
    <dbReference type="NCBI Taxonomy" id="4565"/>
    <lineage>
        <taxon>Eukaryota</taxon>
        <taxon>Viridiplantae</taxon>
        <taxon>Streptophyta</taxon>
        <taxon>Embryophyta</taxon>
        <taxon>Tracheophyta</taxon>
        <taxon>Spermatophyta</taxon>
        <taxon>Magnoliopsida</taxon>
        <taxon>Liliopsida</taxon>
        <taxon>Poales</taxon>
        <taxon>Poaceae</taxon>
        <taxon>BOP clade</taxon>
        <taxon>Pooideae</taxon>
        <taxon>Triticodae</taxon>
        <taxon>Triticeae</taxon>
        <taxon>Triticinae</taxon>
        <taxon>Triticum</taxon>
    </lineage>
</organism>
<evidence type="ECO:0000313" key="4">
    <source>
        <dbReference type="Proteomes" id="UP000280104"/>
    </source>
</evidence>
<dbReference type="PROSITE" id="PS50181">
    <property type="entry name" value="FBOX"/>
    <property type="match status" value="1"/>
</dbReference>
<gene>
    <name evidence="3" type="ORF">CAMPLR22A2D_LOCUS866</name>
</gene>
<dbReference type="PANTHER" id="PTHR31264">
    <property type="entry name" value="OS07G0554500 PROTEIN-RELATED"/>
    <property type="match status" value="1"/>
</dbReference>
<reference evidence="3 4" key="1">
    <citation type="submission" date="2018-05" db="EMBL/GenBank/DDBJ databases">
        <authorList>
            <person name="Thind KAUR A."/>
        </authorList>
    </citation>
    <scope>NUCLEOTIDE SEQUENCE [LARGE SCALE GENOMIC DNA]</scope>
</reference>
<dbReference type="Pfam" id="PF12937">
    <property type="entry name" value="F-box-like"/>
    <property type="match status" value="1"/>
</dbReference>
<dbReference type="InterPro" id="IPR036047">
    <property type="entry name" value="F-box-like_dom_sf"/>
</dbReference>
<feature type="region of interest" description="Disordered" evidence="1">
    <location>
        <begin position="614"/>
        <end position="650"/>
    </location>
</feature>
<evidence type="ECO:0000256" key="1">
    <source>
        <dbReference type="SAM" id="MobiDB-lite"/>
    </source>
</evidence>
<dbReference type="CDD" id="cd09917">
    <property type="entry name" value="F-box_SF"/>
    <property type="match status" value="1"/>
</dbReference>
<sequence length="681" mass="72787">MALPVIPDELLVEILLCLPTAADLIRASAACCSFRRLIASRSFTRRFRKLHSPPLLGFLDTGRHRFHPAVPPYPSAPAARAVASAADFSFDFLPSPSQHWSVQDVRDGRVLLERPRPYRRGAGEGLESPSDEMVMCDPLHRRYLLLPWIPDDLAASVVGAQGFCYEDSSLVPSGDNEEAAATDEASFRVIWMMLLPTKPVIFVFCSGTRQWRTVPSLTWSEMSPGFVLSEHVFSFLRRHYAHGCLYWTSGSTEKFLVLDIRRMELSVADHPPREKQSGENVVIAEADQGTILMFVHKPNTSPVTYTVWQNNGGSSTSTQWQQMEKPITLDSGSGLMGAVGRHLLLYYCGSTSVGRSCFTQDVNTFQLERVCSAYPKQTHVYCNFPPSLLSSPTVSSGTHHADIQGAGDDVPVPQLRESDSGGVEGPVVPVAAQASNPLFVVEAVPHADVGWQAGDVVRVPELREAGPEGVTLCNAGTPHADVHGAGDDVSVPELPEADFGGMQGPVVAPAARAPNPSFDAKGTPHGDVQGEGDDVPVPELQEANPGGVQGPVVAAAARAPTPSFVVEAAPHADVRQQAGDAVRVPELREAGPEDVTLCNAGTPQGAGDTVPVPEAREAGPGGVQGPVPASAAQAPKPLFDNSGAEAGRGGARRRRWGWGWGWTCGVCRGRVAEVQGDEGRE</sequence>
<dbReference type="PANTHER" id="PTHR31264:SF23">
    <property type="entry name" value="F-BOX DOMAIN-CONTAINING PROTEIN"/>
    <property type="match status" value="1"/>
</dbReference>
<evidence type="ECO:0000313" key="3">
    <source>
        <dbReference type="EMBL" id="SPT16271.1"/>
    </source>
</evidence>
<dbReference type="SUPFAM" id="SSF81383">
    <property type="entry name" value="F-box domain"/>
    <property type="match status" value="1"/>
</dbReference>
<proteinExistence type="predicted"/>
<feature type="domain" description="F-box" evidence="2">
    <location>
        <begin position="1"/>
        <end position="50"/>
    </location>
</feature>